<dbReference type="EMBL" id="MBFR01000829">
    <property type="protein sequence ID" value="PVU85616.1"/>
    <property type="molecule type" value="Genomic_DNA"/>
</dbReference>
<evidence type="ECO:0000313" key="2">
    <source>
        <dbReference type="EMBL" id="PVU85616.1"/>
    </source>
</evidence>
<proteinExistence type="predicted"/>
<accession>A0A2T9XZT2</accession>
<dbReference type="OrthoDB" id="534815at2759"/>
<dbReference type="AlphaFoldDB" id="A0A2T9XZT2"/>
<comment type="caution">
    <text evidence="2">The sequence shown here is derived from an EMBL/GenBank/DDBJ whole genome shotgun (WGS) entry which is preliminary data.</text>
</comment>
<sequence>MSANYISAEDSKALKAICEEILGIEDLILLENEKLGWESKLSQQQLNEYIPMLSKFIQLKDIMILSISEIGERYKLGFFNCFENIEDLVKLVQMLFEDSDRRDTLVDILQQRV</sequence>
<organism evidence="2 3">
    <name type="scientific">Smittium simulii</name>
    <dbReference type="NCBI Taxonomy" id="133385"/>
    <lineage>
        <taxon>Eukaryota</taxon>
        <taxon>Fungi</taxon>
        <taxon>Fungi incertae sedis</taxon>
        <taxon>Zoopagomycota</taxon>
        <taxon>Kickxellomycotina</taxon>
        <taxon>Harpellomycetes</taxon>
        <taxon>Harpellales</taxon>
        <taxon>Legeriomycetaceae</taxon>
        <taxon>Smittium</taxon>
    </lineage>
</organism>
<keyword evidence="3" id="KW-1185">Reference proteome</keyword>
<dbReference type="Gene3D" id="1.10.357.150">
    <property type="match status" value="1"/>
</dbReference>
<dbReference type="STRING" id="133385.A0A2T9XZT2"/>
<dbReference type="Proteomes" id="UP000245383">
    <property type="component" value="Unassembled WGS sequence"/>
</dbReference>
<feature type="domain" description="ZW10 C-terminal helical" evidence="1">
    <location>
        <begin position="5"/>
        <end position="105"/>
    </location>
</feature>
<dbReference type="Pfam" id="PF22766">
    <property type="entry name" value="ZW10_C2"/>
    <property type="match status" value="1"/>
</dbReference>
<evidence type="ECO:0000313" key="3">
    <source>
        <dbReference type="Proteomes" id="UP000245383"/>
    </source>
</evidence>
<evidence type="ECO:0000259" key="1">
    <source>
        <dbReference type="Pfam" id="PF22766"/>
    </source>
</evidence>
<gene>
    <name evidence="2" type="ORF">BB561_006928</name>
</gene>
<protein>
    <recommendedName>
        <fullName evidence="1">ZW10 C-terminal helical domain-containing protein</fullName>
    </recommendedName>
</protein>
<dbReference type="InterPro" id="IPR055148">
    <property type="entry name" value="ZW10_C_2"/>
</dbReference>
<dbReference type="InterPro" id="IPR046362">
    <property type="entry name" value="Zw10/DSL1_C_sf"/>
</dbReference>
<reference evidence="2 3" key="1">
    <citation type="journal article" date="2018" name="MBio">
        <title>Comparative Genomics Reveals the Core Gene Toolbox for the Fungus-Insect Symbiosis.</title>
        <authorList>
            <person name="Wang Y."/>
            <person name="Stata M."/>
            <person name="Wang W."/>
            <person name="Stajich J.E."/>
            <person name="White M.M."/>
            <person name="Moncalvo J.M."/>
        </authorList>
    </citation>
    <scope>NUCLEOTIDE SEQUENCE [LARGE SCALE GENOMIC DNA]</scope>
    <source>
        <strain evidence="2 3">SWE-8-4</strain>
    </source>
</reference>
<name>A0A2T9XZT2_9FUNG</name>